<dbReference type="PANTHER" id="PTHR21666:SF270">
    <property type="entry name" value="MUREIN HYDROLASE ACTIVATOR ENVC"/>
    <property type="match status" value="1"/>
</dbReference>
<evidence type="ECO:0000259" key="2">
    <source>
        <dbReference type="Pfam" id="PF01551"/>
    </source>
</evidence>
<sequence length="270" mass="29036">MPTGDSAADVVSGYQRTLVFTQSGALPYQYMSVLEAGDPLLQAVEQSAGDRVDYVWVKEDGTPIKEYRKTSTFPQRGGTVSRVEDHTGGTGDYHMGTDLVPMDTSYKSEPVYQVAIWGGTVIKVGDNPTGWGHYVVIDHGNNFYTRYAHLGYGNAGALGGKAPVWQSGHGNESSVTVKVGDVVKPGDKLGYVGTTGSSSGVHAHIELILCTEGFNDGANRFLNYYYGGVDNILRGGKSLSEITWYQIKGDKSVITDMADWDTLVSEEGAA</sequence>
<dbReference type="Pfam" id="PF01551">
    <property type="entry name" value="Peptidase_M23"/>
    <property type="match status" value="1"/>
</dbReference>
<reference evidence="3 4" key="2">
    <citation type="submission" date="2007-06" db="EMBL/GenBank/DDBJ databases">
        <title>Draft genome sequence of Pseudoflavonifractor capillosus ATCC 29799.</title>
        <authorList>
            <person name="Sudarsanam P."/>
            <person name="Ley R."/>
            <person name="Guruge J."/>
            <person name="Turnbaugh P.J."/>
            <person name="Mahowald M."/>
            <person name="Liep D."/>
            <person name="Gordon J."/>
        </authorList>
    </citation>
    <scope>NUCLEOTIDE SEQUENCE [LARGE SCALE GENOMIC DNA]</scope>
    <source>
        <strain evidence="3 4">ATCC 29799</strain>
    </source>
</reference>
<feature type="region of interest" description="Disordered" evidence="1">
    <location>
        <begin position="72"/>
        <end position="95"/>
    </location>
</feature>
<evidence type="ECO:0000313" key="4">
    <source>
        <dbReference type="Proteomes" id="UP000003639"/>
    </source>
</evidence>
<keyword evidence="4" id="KW-1185">Reference proteome</keyword>
<comment type="caution">
    <text evidence="3">The sequence shown here is derived from an EMBL/GenBank/DDBJ whole genome shotgun (WGS) entry which is preliminary data.</text>
</comment>
<dbReference type="SUPFAM" id="SSF51261">
    <property type="entry name" value="Duplicated hybrid motif"/>
    <property type="match status" value="1"/>
</dbReference>
<dbReference type="InterPro" id="IPR011055">
    <property type="entry name" value="Dup_hybrid_motif"/>
</dbReference>
<accession>A6NY89</accession>
<dbReference type="Proteomes" id="UP000003639">
    <property type="component" value="Unassembled WGS sequence"/>
</dbReference>
<dbReference type="GO" id="GO:0004222">
    <property type="term" value="F:metalloendopeptidase activity"/>
    <property type="evidence" value="ECO:0007669"/>
    <property type="project" value="TreeGrafter"/>
</dbReference>
<name>A6NY89_9FIRM</name>
<dbReference type="CDD" id="cd12797">
    <property type="entry name" value="M23_peptidase"/>
    <property type="match status" value="1"/>
</dbReference>
<evidence type="ECO:0000256" key="1">
    <source>
        <dbReference type="SAM" id="MobiDB-lite"/>
    </source>
</evidence>
<organism evidence="3 4">
    <name type="scientific">Pseudoflavonifractor capillosus ATCC 29799</name>
    <dbReference type="NCBI Taxonomy" id="411467"/>
    <lineage>
        <taxon>Bacteria</taxon>
        <taxon>Bacillati</taxon>
        <taxon>Bacillota</taxon>
        <taxon>Clostridia</taxon>
        <taxon>Eubacteriales</taxon>
        <taxon>Oscillospiraceae</taxon>
        <taxon>Pseudoflavonifractor</taxon>
    </lineage>
</organism>
<dbReference type="InterPro" id="IPR016047">
    <property type="entry name" value="M23ase_b-sheet_dom"/>
</dbReference>
<dbReference type="PANTHER" id="PTHR21666">
    <property type="entry name" value="PEPTIDASE-RELATED"/>
    <property type="match status" value="1"/>
</dbReference>
<dbReference type="EMBL" id="AAXG02000028">
    <property type="protein sequence ID" value="EDM99259.1"/>
    <property type="molecule type" value="Genomic_DNA"/>
</dbReference>
<dbReference type="InterPro" id="IPR050570">
    <property type="entry name" value="Cell_wall_metabolism_enzyme"/>
</dbReference>
<dbReference type="AlphaFoldDB" id="A6NY89"/>
<reference evidence="3 4" key="1">
    <citation type="submission" date="2007-04" db="EMBL/GenBank/DDBJ databases">
        <authorList>
            <person name="Fulton L."/>
            <person name="Clifton S."/>
            <person name="Fulton B."/>
            <person name="Xu J."/>
            <person name="Minx P."/>
            <person name="Pepin K.H."/>
            <person name="Johnson M."/>
            <person name="Thiruvilangam P."/>
            <person name="Bhonagiri V."/>
            <person name="Nash W.E."/>
            <person name="Mardis E.R."/>
            <person name="Wilson R.K."/>
        </authorList>
    </citation>
    <scope>NUCLEOTIDE SEQUENCE [LARGE SCALE GENOMIC DNA]</scope>
    <source>
        <strain evidence="3 4">ATCC 29799</strain>
    </source>
</reference>
<protein>
    <submittedName>
        <fullName evidence="3">Peptidase, M23 family</fullName>
    </submittedName>
</protein>
<proteinExistence type="predicted"/>
<feature type="domain" description="M23ase beta-sheet core" evidence="2">
    <location>
        <begin position="167"/>
        <end position="207"/>
    </location>
</feature>
<dbReference type="STRING" id="411467.BACCAP_03188"/>
<evidence type="ECO:0000313" key="3">
    <source>
        <dbReference type="EMBL" id="EDM99259.1"/>
    </source>
</evidence>
<dbReference type="eggNOG" id="COG0739">
    <property type="taxonomic scope" value="Bacteria"/>
</dbReference>
<gene>
    <name evidence="3" type="ORF">BACCAP_03188</name>
</gene>
<dbReference type="Gene3D" id="2.70.70.10">
    <property type="entry name" value="Glucose Permease (Domain IIA)"/>
    <property type="match status" value="1"/>
</dbReference>